<evidence type="ECO:0008006" key="4">
    <source>
        <dbReference type="Google" id="ProtNLM"/>
    </source>
</evidence>
<protein>
    <recommendedName>
        <fullName evidence="4">Lipocalin-like domain-containing protein</fullName>
    </recommendedName>
</protein>
<dbReference type="EMBL" id="QRKB01000048">
    <property type="protein sequence ID" value="RHH76991.1"/>
    <property type="molecule type" value="Genomic_DNA"/>
</dbReference>
<reference evidence="2 3" key="1">
    <citation type="submission" date="2018-08" db="EMBL/GenBank/DDBJ databases">
        <title>A genome reference for cultivated species of the human gut microbiota.</title>
        <authorList>
            <person name="Zou Y."/>
            <person name="Xue W."/>
            <person name="Luo G."/>
        </authorList>
    </citation>
    <scope>NUCLEOTIDE SEQUENCE [LARGE SCALE GENOMIC DNA]</scope>
    <source>
        <strain evidence="2 3">AM16-54</strain>
    </source>
</reference>
<evidence type="ECO:0000313" key="3">
    <source>
        <dbReference type="Proteomes" id="UP000284548"/>
    </source>
</evidence>
<evidence type="ECO:0000256" key="1">
    <source>
        <dbReference type="SAM" id="SignalP"/>
    </source>
</evidence>
<dbReference type="RefSeq" id="WP_118255646.1">
    <property type="nucleotide sequence ID" value="NZ_QRKB01000048.1"/>
</dbReference>
<sequence>MKKIFTLIAAALMAVGVNAQTAQNLFFGGAGTNATIKTHDGSSLPELFTCTQQYGAINLLGGKPSISGDEYKGLKVVFSDFQAVGEKGVNIIVGVKASDYSTSYRCDPVQYAGLSGDGEMVVTFDEAFKGKNIDLLDFQGLAPGVEVSLKKVYLIKNDDSLEEVPFSISFGWTKSIVGKTAYADPTIVFPSQWSLITVSTDEAGTLATFDVNSGEKQEYIVEFEEPTTAGLNLGCNTDVKDETVTWDAKIALYFAVEPGSTKASCVISKEDVLAKTDKATKVINVFLQNTDSKAQTVKIKSIKRIISSATTGISKVENLKVAQDGKCFNLAGQQVGKGYKGIVIKNGKKVVVK</sequence>
<accession>A0A414XSV3</accession>
<name>A0A414XSV3_9BACT</name>
<feature type="signal peptide" evidence="1">
    <location>
        <begin position="1"/>
        <end position="19"/>
    </location>
</feature>
<dbReference type="Proteomes" id="UP000284548">
    <property type="component" value="Unassembled WGS sequence"/>
</dbReference>
<keyword evidence="1" id="KW-0732">Signal</keyword>
<dbReference type="AlphaFoldDB" id="A0A414XSV3"/>
<proteinExistence type="predicted"/>
<comment type="caution">
    <text evidence="2">The sequence shown here is derived from an EMBL/GenBank/DDBJ whole genome shotgun (WGS) entry which is preliminary data.</text>
</comment>
<feature type="chain" id="PRO_5019099230" description="Lipocalin-like domain-containing protein" evidence="1">
    <location>
        <begin position="20"/>
        <end position="353"/>
    </location>
</feature>
<evidence type="ECO:0000313" key="2">
    <source>
        <dbReference type="EMBL" id="RHH76991.1"/>
    </source>
</evidence>
<gene>
    <name evidence="2" type="ORF">DW192_13950</name>
</gene>
<organism evidence="2 3">
    <name type="scientific">Segatella copri</name>
    <dbReference type="NCBI Taxonomy" id="165179"/>
    <lineage>
        <taxon>Bacteria</taxon>
        <taxon>Pseudomonadati</taxon>
        <taxon>Bacteroidota</taxon>
        <taxon>Bacteroidia</taxon>
        <taxon>Bacteroidales</taxon>
        <taxon>Prevotellaceae</taxon>
        <taxon>Segatella</taxon>
    </lineage>
</organism>